<evidence type="ECO:0000259" key="1">
    <source>
        <dbReference type="PROSITE" id="PS50994"/>
    </source>
</evidence>
<accession>X1L485</accession>
<gene>
    <name evidence="2" type="ORF">S06H3_15946</name>
</gene>
<evidence type="ECO:0000313" key="2">
    <source>
        <dbReference type="EMBL" id="GAI13788.1"/>
    </source>
</evidence>
<proteinExistence type="predicted"/>
<dbReference type="PANTHER" id="PTHR47515">
    <property type="entry name" value="LOW CALCIUM RESPONSE LOCUS PROTEIN T"/>
    <property type="match status" value="1"/>
</dbReference>
<dbReference type="InterPro" id="IPR036397">
    <property type="entry name" value="RNaseH_sf"/>
</dbReference>
<dbReference type="AlphaFoldDB" id="X1L485"/>
<comment type="caution">
    <text evidence="2">The sequence shown here is derived from an EMBL/GenBank/DDBJ whole genome shotgun (WGS) entry which is preliminary data.</text>
</comment>
<dbReference type="GO" id="GO:0003676">
    <property type="term" value="F:nucleic acid binding"/>
    <property type="evidence" value="ECO:0007669"/>
    <property type="project" value="InterPro"/>
</dbReference>
<dbReference type="InterPro" id="IPR001584">
    <property type="entry name" value="Integrase_cat-core"/>
</dbReference>
<dbReference type="InterPro" id="IPR012337">
    <property type="entry name" value="RNaseH-like_sf"/>
</dbReference>
<dbReference type="EMBL" id="BARV01007865">
    <property type="protein sequence ID" value="GAI13788.1"/>
    <property type="molecule type" value="Genomic_DNA"/>
</dbReference>
<reference evidence="2" key="1">
    <citation type="journal article" date="2014" name="Front. Microbiol.">
        <title>High frequency of phylogenetically diverse reductive dehalogenase-homologous genes in deep subseafloor sedimentary metagenomes.</title>
        <authorList>
            <person name="Kawai M."/>
            <person name="Futagami T."/>
            <person name="Toyoda A."/>
            <person name="Takaki Y."/>
            <person name="Nishi S."/>
            <person name="Hori S."/>
            <person name="Arai W."/>
            <person name="Tsubouchi T."/>
            <person name="Morono Y."/>
            <person name="Uchiyama I."/>
            <person name="Ito T."/>
            <person name="Fujiyama A."/>
            <person name="Inagaki F."/>
            <person name="Takami H."/>
        </authorList>
    </citation>
    <scope>NUCLEOTIDE SEQUENCE</scope>
    <source>
        <strain evidence="2">Expedition CK06-06</strain>
    </source>
</reference>
<organism evidence="2">
    <name type="scientific">marine sediment metagenome</name>
    <dbReference type="NCBI Taxonomy" id="412755"/>
    <lineage>
        <taxon>unclassified sequences</taxon>
        <taxon>metagenomes</taxon>
        <taxon>ecological metagenomes</taxon>
    </lineage>
</organism>
<protein>
    <recommendedName>
        <fullName evidence="1">Integrase catalytic domain-containing protein</fullName>
    </recommendedName>
</protein>
<dbReference type="Gene3D" id="3.30.420.10">
    <property type="entry name" value="Ribonuclease H-like superfamily/Ribonuclease H"/>
    <property type="match status" value="1"/>
</dbReference>
<dbReference type="Pfam" id="PF13683">
    <property type="entry name" value="rve_3"/>
    <property type="match status" value="1"/>
</dbReference>
<dbReference type="GO" id="GO:0015074">
    <property type="term" value="P:DNA integration"/>
    <property type="evidence" value="ECO:0007669"/>
    <property type="project" value="InterPro"/>
</dbReference>
<dbReference type="PANTHER" id="PTHR47515:SF2">
    <property type="entry name" value="INTEGRASE CORE DOMAIN PROTEIN"/>
    <property type="match status" value="1"/>
</dbReference>
<dbReference type="PROSITE" id="PS50994">
    <property type="entry name" value="INTEGRASE"/>
    <property type="match status" value="1"/>
</dbReference>
<sequence>MESQLQWHGFPKQLRLDNGPELISQTLADWAAEHDVALAFIQPGKPAQNAFIERFNRTYREAVLDAFIFHTVAEVQAIIEDWLEEYNAIRPHETLGDVPPSQYAPKQQ</sequence>
<dbReference type="SUPFAM" id="SSF53098">
    <property type="entry name" value="Ribonuclease H-like"/>
    <property type="match status" value="1"/>
</dbReference>
<feature type="domain" description="Integrase catalytic" evidence="1">
    <location>
        <begin position="1"/>
        <end position="107"/>
    </location>
</feature>
<name>X1L485_9ZZZZ</name>